<dbReference type="Pfam" id="PF13639">
    <property type="entry name" value="zf-RING_2"/>
    <property type="match status" value="1"/>
</dbReference>
<dbReference type="InterPro" id="IPR037381">
    <property type="entry name" value="RFWD3"/>
</dbReference>
<dbReference type="GO" id="GO:0005634">
    <property type="term" value="C:nucleus"/>
    <property type="evidence" value="ECO:0007669"/>
    <property type="project" value="InterPro"/>
</dbReference>
<dbReference type="PANTHER" id="PTHR16047:SF7">
    <property type="entry name" value="E3 UBIQUITIN-PROTEIN LIGASE RFWD3"/>
    <property type="match status" value="1"/>
</dbReference>
<dbReference type="GO" id="GO:0004842">
    <property type="term" value="F:ubiquitin-protein transferase activity"/>
    <property type="evidence" value="ECO:0007669"/>
    <property type="project" value="InterPro"/>
</dbReference>
<organism evidence="2 3">
    <name type="scientific">Taxus chinensis</name>
    <name type="common">Chinese yew</name>
    <name type="synonym">Taxus wallichiana var. chinensis</name>
    <dbReference type="NCBI Taxonomy" id="29808"/>
    <lineage>
        <taxon>Eukaryota</taxon>
        <taxon>Viridiplantae</taxon>
        <taxon>Streptophyta</taxon>
        <taxon>Embryophyta</taxon>
        <taxon>Tracheophyta</taxon>
        <taxon>Spermatophyta</taxon>
        <taxon>Pinopsida</taxon>
        <taxon>Pinidae</taxon>
        <taxon>Conifers II</taxon>
        <taxon>Cupressales</taxon>
        <taxon>Taxaceae</taxon>
        <taxon>Taxus</taxon>
    </lineage>
</organism>
<evidence type="ECO:0000313" key="2">
    <source>
        <dbReference type="EMBL" id="KAH9302205.1"/>
    </source>
</evidence>
<name>A0AA38CKJ9_TAXCH</name>
<dbReference type="AlphaFoldDB" id="A0AA38CKJ9"/>
<dbReference type="PANTHER" id="PTHR16047">
    <property type="entry name" value="RFWD3 PROTEIN"/>
    <property type="match status" value="1"/>
</dbReference>
<dbReference type="InterPro" id="IPR013083">
    <property type="entry name" value="Znf_RING/FYVE/PHD"/>
</dbReference>
<evidence type="ECO:0000313" key="3">
    <source>
        <dbReference type="Proteomes" id="UP000824469"/>
    </source>
</evidence>
<dbReference type="EMBL" id="JAHRHJ020000009">
    <property type="protein sequence ID" value="KAH9302205.1"/>
    <property type="molecule type" value="Genomic_DNA"/>
</dbReference>
<dbReference type="InterPro" id="IPR001841">
    <property type="entry name" value="Znf_RING"/>
</dbReference>
<comment type="caution">
    <text evidence="2">The sequence shown here is derived from an EMBL/GenBank/DDBJ whole genome shotgun (WGS) entry which is preliminary data.</text>
</comment>
<accession>A0AA38CKJ9</accession>
<dbReference type="Proteomes" id="UP000824469">
    <property type="component" value="Unassembled WGS sequence"/>
</dbReference>
<reference evidence="2 3" key="1">
    <citation type="journal article" date="2021" name="Nat. Plants">
        <title>The Taxus genome provides insights into paclitaxel biosynthesis.</title>
        <authorList>
            <person name="Xiong X."/>
            <person name="Gou J."/>
            <person name="Liao Q."/>
            <person name="Li Y."/>
            <person name="Zhou Q."/>
            <person name="Bi G."/>
            <person name="Li C."/>
            <person name="Du R."/>
            <person name="Wang X."/>
            <person name="Sun T."/>
            <person name="Guo L."/>
            <person name="Liang H."/>
            <person name="Lu P."/>
            <person name="Wu Y."/>
            <person name="Zhang Z."/>
            <person name="Ro D.K."/>
            <person name="Shang Y."/>
            <person name="Huang S."/>
            <person name="Yan J."/>
        </authorList>
    </citation>
    <scope>NUCLEOTIDE SEQUENCE [LARGE SCALE GENOMIC DNA]</scope>
    <source>
        <strain evidence="2">Ta-2019</strain>
    </source>
</reference>
<feature type="non-terminal residue" evidence="2">
    <location>
        <position position="1"/>
    </location>
</feature>
<dbReference type="GO" id="GO:0036297">
    <property type="term" value="P:interstrand cross-link repair"/>
    <property type="evidence" value="ECO:0007669"/>
    <property type="project" value="InterPro"/>
</dbReference>
<sequence>ERDKIADKLKRAEEMVNQVLSEVNVDKKGADTDDCYSCLICMEPWTQSKSEEHNICSLACGHFFGRSCIIKWIKHNGDGHSSK</sequence>
<feature type="non-terminal residue" evidence="2">
    <location>
        <position position="83"/>
    </location>
</feature>
<protein>
    <recommendedName>
        <fullName evidence="1">RING-type domain-containing protein</fullName>
    </recommendedName>
</protein>
<gene>
    <name evidence="2" type="ORF">KI387_013788</name>
</gene>
<evidence type="ECO:0000259" key="1">
    <source>
        <dbReference type="Pfam" id="PF13639"/>
    </source>
</evidence>
<keyword evidence="3" id="KW-1185">Reference proteome</keyword>
<dbReference type="SUPFAM" id="SSF57850">
    <property type="entry name" value="RING/U-box"/>
    <property type="match status" value="1"/>
</dbReference>
<feature type="domain" description="RING-type" evidence="1">
    <location>
        <begin position="37"/>
        <end position="77"/>
    </location>
</feature>
<proteinExistence type="predicted"/>
<dbReference type="Gene3D" id="3.30.40.10">
    <property type="entry name" value="Zinc/RING finger domain, C3HC4 (zinc finger)"/>
    <property type="match status" value="1"/>
</dbReference>
<dbReference type="GO" id="GO:0016567">
    <property type="term" value="P:protein ubiquitination"/>
    <property type="evidence" value="ECO:0007669"/>
    <property type="project" value="InterPro"/>
</dbReference>